<dbReference type="PANTHER" id="PTHR23531:SF1">
    <property type="entry name" value="QUINOLENE RESISTANCE PROTEIN NORA"/>
    <property type="match status" value="1"/>
</dbReference>
<accession>X1I2Z7</accession>
<dbReference type="InterPro" id="IPR020846">
    <property type="entry name" value="MFS_dom"/>
</dbReference>
<dbReference type="EMBL" id="BARU01042912">
    <property type="protein sequence ID" value="GAH76786.1"/>
    <property type="molecule type" value="Genomic_DNA"/>
</dbReference>
<dbReference type="InterPro" id="IPR052714">
    <property type="entry name" value="MFS_Exporter"/>
</dbReference>
<organism evidence="3">
    <name type="scientific">marine sediment metagenome</name>
    <dbReference type="NCBI Taxonomy" id="412755"/>
    <lineage>
        <taxon>unclassified sequences</taxon>
        <taxon>metagenomes</taxon>
        <taxon>ecological metagenomes</taxon>
    </lineage>
</organism>
<dbReference type="AlphaFoldDB" id="X1I2Z7"/>
<comment type="caution">
    <text evidence="3">The sequence shown here is derived from an EMBL/GenBank/DDBJ whole genome shotgun (WGS) entry which is preliminary data.</text>
</comment>
<dbReference type="InterPro" id="IPR036259">
    <property type="entry name" value="MFS_trans_sf"/>
</dbReference>
<keyword evidence="1" id="KW-0812">Transmembrane</keyword>
<feature type="non-terminal residue" evidence="3">
    <location>
        <position position="1"/>
    </location>
</feature>
<feature type="transmembrane region" description="Helical" evidence="1">
    <location>
        <begin position="12"/>
        <end position="35"/>
    </location>
</feature>
<dbReference type="PANTHER" id="PTHR23531">
    <property type="entry name" value="QUINOLENE RESISTANCE PROTEIN NORA"/>
    <property type="match status" value="1"/>
</dbReference>
<dbReference type="Gene3D" id="1.20.1250.20">
    <property type="entry name" value="MFS general substrate transporter like domains"/>
    <property type="match status" value="1"/>
</dbReference>
<evidence type="ECO:0000256" key="1">
    <source>
        <dbReference type="SAM" id="Phobius"/>
    </source>
</evidence>
<feature type="transmembrane region" description="Helical" evidence="1">
    <location>
        <begin position="74"/>
        <end position="93"/>
    </location>
</feature>
<gene>
    <name evidence="3" type="ORF">S03H2_65822</name>
</gene>
<dbReference type="GO" id="GO:0022857">
    <property type="term" value="F:transmembrane transporter activity"/>
    <property type="evidence" value="ECO:0007669"/>
    <property type="project" value="InterPro"/>
</dbReference>
<keyword evidence="1" id="KW-1133">Transmembrane helix</keyword>
<dbReference type="InterPro" id="IPR011701">
    <property type="entry name" value="MFS"/>
</dbReference>
<protein>
    <recommendedName>
        <fullName evidence="2">Major facilitator superfamily (MFS) profile domain-containing protein</fullName>
    </recommendedName>
</protein>
<dbReference type="PROSITE" id="PS50850">
    <property type="entry name" value="MFS"/>
    <property type="match status" value="1"/>
</dbReference>
<dbReference type="Pfam" id="PF07690">
    <property type="entry name" value="MFS_1"/>
    <property type="match status" value="1"/>
</dbReference>
<proteinExistence type="predicted"/>
<feature type="transmembrane region" description="Helical" evidence="1">
    <location>
        <begin position="47"/>
        <end position="68"/>
    </location>
</feature>
<name>X1I2Z7_9ZZZZ</name>
<evidence type="ECO:0000259" key="2">
    <source>
        <dbReference type="PROSITE" id="PS50850"/>
    </source>
</evidence>
<keyword evidence="1" id="KW-0472">Membrane</keyword>
<sequence>VILPSMATFPLLAAVMALYGIGYGILFPSISALVADHTIPEERGMATGMFHALLTAGVAIGAPLVGWVGEGVGVQLGLVSASAILVLALVMALRTLRQ</sequence>
<dbReference type="SUPFAM" id="SSF103473">
    <property type="entry name" value="MFS general substrate transporter"/>
    <property type="match status" value="1"/>
</dbReference>
<evidence type="ECO:0000313" key="3">
    <source>
        <dbReference type="EMBL" id="GAH76786.1"/>
    </source>
</evidence>
<reference evidence="3" key="1">
    <citation type="journal article" date="2014" name="Front. Microbiol.">
        <title>High frequency of phylogenetically diverse reductive dehalogenase-homologous genes in deep subseafloor sedimentary metagenomes.</title>
        <authorList>
            <person name="Kawai M."/>
            <person name="Futagami T."/>
            <person name="Toyoda A."/>
            <person name="Takaki Y."/>
            <person name="Nishi S."/>
            <person name="Hori S."/>
            <person name="Arai W."/>
            <person name="Tsubouchi T."/>
            <person name="Morono Y."/>
            <person name="Uchiyama I."/>
            <person name="Ito T."/>
            <person name="Fujiyama A."/>
            <person name="Inagaki F."/>
            <person name="Takami H."/>
        </authorList>
    </citation>
    <scope>NUCLEOTIDE SEQUENCE</scope>
    <source>
        <strain evidence="3">Expedition CK06-06</strain>
    </source>
</reference>
<feature type="domain" description="Major facilitator superfamily (MFS) profile" evidence="2">
    <location>
        <begin position="1"/>
        <end position="98"/>
    </location>
</feature>